<dbReference type="CDD" id="cd16343">
    <property type="entry name" value="LMWPTP"/>
    <property type="match status" value="1"/>
</dbReference>
<dbReference type="GO" id="GO:0004725">
    <property type="term" value="F:protein tyrosine phosphatase activity"/>
    <property type="evidence" value="ECO:0007669"/>
    <property type="project" value="UniProtKB-EC"/>
</dbReference>
<gene>
    <name evidence="7" type="ORF">WM2015_1820</name>
</gene>
<dbReference type="Gene3D" id="3.40.50.2300">
    <property type="match status" value="1"/>
</dbReference>
<dbReference type="EC" id="3.1.3.48" evidence="2"/>
<dbReference type="Proteomes" id="UP000066624">
    <property type="component" value="Chromosome"/>
</dbReference>
<evidence type="ECO:0000256" key="1">
    <source>
        <dbReference type="ARBA" id="ARBA00011063"/>
    </source>
</evidence>
<dbReference type="STRING" id="1579979.WM2015_1820"/>
<evidence type="ECO:0000256" key="3">
    <source>
        <dbReference type="ARBA" id="ARBA00022801"/>
    </source>
</evidence>
<dbReference type="InterPro" id="IPR017867">
    <property type="entry name" value="Tyr_phospatase_low_mol_wt"/>
</dbReference>
<accession>A0A0K0XX14</accession>
<comment type="similarity">
    <text evidence="1">Belongs to the low molecular weight phosphotyrosine protein phosphatase family.</text>
</comment>
<dbReference type="Pfam" id="PF01451">
    <property type="entry name" value="LMWPc"/>
    <property type="match status" value="1"/>
</dbReference>
<dbReference type="OrthoDB" id="9784339at2"/>
<feature type="active site" description="Proton donor" evidence="5">
    <location>
        <position position="123"/>
    </location>
</feature>
<protein>
    <recommendedName>
        <fullName evidence="2">protein-tyrosine-phosphatase</fullName>
        <ecNumber evidence="2">3.1.3.48</ecNumber>
    </recommendedName>
</protein>
<evidence type="ECO:0000256" key="5">
    <source>
        <dbReference type="PIRSR" id="PIRSR617867-1"/>
    </source>
</evidence>
<dbReference type="SUPFAM" id="SSF52788">
    <property type="entry name" value="Phosphotyrosine protein phosphatases I"/>
    <property type="match status" value="1"/>
</dbReference>
<sequence length="155" mass="17323">MKSILFVCLGNICRSPTAKAVFDYKFAAAGLSIETDSAGTIGYHEGRPPDPRAIEHAQRWGIDISAERARQVLIEDFERFDRIFAMDRSNLEDLLARAPAGFETRVGLLMDLAPDYGIEEVPDPYYGGPEGFERVLDMLETAADRLIEALQREGR</sequence>
<evidence type="ECO:0000313" key="7">
    <source>
        <dbReference type="EMBL" id="AKS42187.1"/>
    </source>
</evidence>
<dbReference type="PANTHER" id="PTHR11717">
    <property type="entry name" value="LOW MOLECULAR WEIGHT PROTEIN TYROSINE PHOSPHATASE"/>
    <property type="match status" value="1"/>
</dbReference>
<keyword evidence="3" id="KW-0378">Hydrolase</keyword>
<organism evidence="7 8">
    <name type="scientific">Wenzhouxiangella marina</name>
    <dbReference type="NCBI Taxonomy" id="1579979"/>
    <lineage>
        <taxon>Bacteria</taxon>
        <taxon>Pseudomonadati</taxon>
        <taxon>Pseudomonadota</taxon>
        <taxon>Gammaproteobacteria</taxon>
        <taxon>Chromatiales</taxon>
        <taxon>Wenzhouxiangellaceae</taxon>
        <taxon>Wenzhouxiangella</taxon>
    </lineage>
</organism>
<evidence type="ECO:0000256" key="4">
    <source>
        <dbReference type="ARBA" id="ARBA00022912"/>
    </source>
</evidence>
<dbReference type="PANTHER" id="PTHR11717:SF7">
    <property type="entry name" value="LOW MOLECULAR WEIGHT PHOSPHOTYROSINE PROTEIN PHOSPHATASE"/>
    <property type="match status" value="1"/>
</dbReference>
<dbReference type="SMART" id="SM00226">
    <property type="entry name" value="LMWPc"/>
    <property type="match status" value="1"/>
</dbReference>
<feature type="active site" evidence="5">
    <location>
        <position position="14"/>
    </location>
</feature>
<reference evidence="8" key="1">
    <citation type="submission" date="2015-07" db="EMBL/GenBank/DDBJ databases">
        <authorList>
            <person name="Kim K.M."/>
        </authorList>
    </citation>
    <scope>NUCLEOTIDE SEQUENCE [LARGE SCALE GENOMIC DNA]</scope>
    <source>
        <strain evidence="8">KCTC 42284</strain>
    </source>
</reference>
<proteinExistence type="inferred from homology"/>
<keyword evidence="8" id="KW-1185">Reference proteome</keyword>
<keyword evidence="4" id="KW-0904">Protein phosphatase</keyword>
<dbReference type="AlphaFoldDB" id="A0A0K0XX14"/>
<dbReference type="InterPro" id="IPR023485">
    <property type="entry name" value="Ptyr_pPase"/>
</dbReference>
<dbReference type="InterPro" id="IPR036196">
    <property type="entry name" value="Ptyr_pPase_sf"/>
</dbReference>
<evidence type="ECO:0000259" key="6">
    <source>
        <dbReference type="SMART" id="SM00226"/>
    </source>
</evidence>
<feature type="active site" description="Nucleophile" evidence="5">
    <location>
        <position position="8"/>
    </location>
</feature>
<dbReference type="InterPro" id="IPR050438">
    <property type="entry name" value="LMW_PTPase"/>
</dbReference>
<evidence type="ECO:0000313" key="8">
    <source>
        <dbReference type="Proteomes" id="UP000066624"/>
    </source>
</evidence>
<name>A0A0K0XX14_9GAMM</name>
<dbReference type="PATRIC" id="fig|1579979.3.peg.1863"/>
<feature type="domain" description="Phosphotyrosine protein phosphatase I" evidence="6">
    <location>
        <begin position="2"/>
        <end position="149"/>
    </location>
</feature>
<dbReference type="EMBL" id="CP012154">
    <property type="protein sequence ID" value="AKS42187.1"/>
    <property type="molecule type" value="Genomic_DNA"/>
</dbReference>
<dbReference type="PRINTS" id="PR00719">
    <property type="entry name" value="LMWPTPASE"/>
</dbReference>
<dbReference type="RefSeq" id="WP_049725769.1">
    <property type="nucleotide sequence ID" value="NZ_CP012154.1"/>
</dbReference>
<dbReference type="KEGG" id="wma:WM2015_1820"/>
<evidence type="ECO:0000256" key="2">
    <source>
        <dbReference type="ARBA" id="ARBA00013064"/>
    </source>
</evidence>